<dbReference type="Proteomes" id="UP000663823">
    <property type="component" value="Unassembled WGS sequence"/>
</dbReference>
<proteinExistence type="predicted"/>
<protein>
    <submittedName>
        <fullName evidence="2">Uncharacterized protein</fullName>
    </submittedName>
</protein>
<sequence length="23" mass="2513">MAATAELNSENVDQLEASYTVKK</sequence>
<evidence type="ECO:0000313" key="3">
    <source>
        <dbReference type="Proteomes" id="UP000663823"/>
    </source>
</evidence>
<accession>A0A820IL23</accession>
<dbReference type="EMBL" id="CAJOAX010050392">
    <property type="protein sequence ID" value="CAF4311219.1"/>
    <property type="molecule type" value="Genomic_DNA"/>
</dbReference>
<feature type="region of interest" description="Disordered" evidence="1">
    <location>
        <begin position="1"/>
        <end position="23"/>
    </location>
</feature>
<reference evidence="2" key="1">
    <citation type="submission" date="2021-02" db="EMBL/GenBank/DDBJ databases">
        <authorList>
            <person name="Nowell W R."/>
        </authorList>
    </citation>
    <scope>NUCLEOTIDE SEQUENCE</scope>
</reference>
<comment type="caution">
    <text evidence="2">The sequence shown here is derived from an EMBL/GenBank/DDBJ whole genome shotgun (WGS) entry which is preliminary data.</text>
</comment>
<feature type="non-terminal residue" evidence="2">
    <location>
        <position position="23"/>
    </location>
</feature>
<dbReference type="AlphaFoldDB" id="A0A820IL23"/>
<organism evidence="2 3">
    <name type="scientific">Rotaria sordida</name>
    <dbReference type="NCBI Taxonomy" id="392033"/>
    <lineage>
        <taxon>Eukaryota</taxon>
        <taxon>Metazoa</taxon>
        <taxon>Spiralia</taxon>
        <taxon>Gnathifera</taxon>
        <taxon>Rotifera</taxon>
        <taxon>Eurotatoria</taxon>
        <taxon>Bdelloidea</taxon>
        <taxon>Philodinida</taxon>
        <taxon>Philodinidae</taxon>
        <taxon>Rotaria</taxon>
    </lineage>
</organism>
<feature type="compositionally biased region" description="Polar residues" evidence="1">
    <location>
        <begin position="1"/>
        <end position="12"/>
    </location>
</feature>
<evidence type="ECO:0000313" key="2">
    <source>
        <dbReference type="EMBL" id="CAF4311219.1"/>
    </source>
</evidence>
<gene>
    <name evidence="2" type="ORF">OTI717_LOCUS42350</name>
</gene>
<name>A0A820IL23_9BILA</name>
<evidence type="ECO:0000256" key="1">
    <source>
        <dbReference type="SAM" id="MobiDB-lite"/>
    </source>
</evidence>